<gene>
    <name evidence="2" type="ORF">FPZ43_05845</name>
</gene>
<proteinExistence type="predicted"/>
<reference evidence="2 3" key="1">
    <citation type="submission" date="2019-07" db="EMBL/GenBank/DDBJ databases">
        <authorList>
            <person name="Kim J."/>
        </authorList>
    </citation>
    <scope>NUCLEOTIDE SEQUENCE [LARGE SCALE GENOMIC DNA]</scope>
    <source>
        <strain evidence="3">dk17</strain>
    </source>
</reference>
<sequence length="167" mass="19381">MESSSFQYEKVVSGISTSDIVAWLAIIISAISIVFTYYSLFLSKQIEVKILMFNKVCFEPIETYLDYIDGKLNESNFGSNQQNDVVNSLTDLTTYLVSLVRIYPKIDSQKFETLTDGFSDCIYEQNTVADKKIEFFKLKQVVLSELLKYAIIEELSIFKKLWFYLFK</sequence>
<comment type="caution">
    <text evidence="2">The sequence shown here is derived from an EMBL/GenBank/DDBJ whole genome shotgun (WGS) entry which is preliminary data.</text>
</comment>
<keyword evidence="1" id="KW-0812">Transmembrane</keyword>
<feature type="transmembrane region" description="Helical" evidence="1">
    <location>
        <begin position="20"/>
        <end position="42"/>
    </location>
</feature>
<evidence type="ECO:0000256" key="1">
    <source>
        <dbReference type="SAM" id="Phobius"/>
    </source>
</evidence>
<organism evidence="2 3">
    <name type="scientific">Mucilaginibacter pallidiroseus</name>
    <dbReference type="NCBI Taxonomy" id="2599295"/>
    <lineage>
        <taxon>Bacteria</taxon>
        <taxon>Pseudomonadati</taxon>
        <taxon>Bacteroidota</taxon>
        <taxon>Sphingobacteriia</taxon>
        <taxon>Sphingobacteriales</taxon>
        <taxon>Sphingobacteriaceae</taxon>
        <taxon>Mucilaginibacter</taxon>
    </lineage>
</organism>
<dbReference type="RefSeq" id="WP_146380920.1">
    <property type="nucleotide sequence ID" value="NZ_VOEJ01000002.1"/>
</dbReference>
<keyword evidence="1" id="KW-0472">Membrane</keyword>
<evidence type="ECO:0000313" key="3">
    <source>
        <dbReference type="Proteomes" id="UP000320042"/>
    </source>
</evidence>
<dbReference type="AlphaFoldDB" id="A0A563UGF4"/>
<evidence type="ECO:0000313" key="2">
    <source>
        <dbReference type="EMBL" id="TWR30462.1"/>
    </source>
</evidence>
<name>A0A563UGF4_9SPHI</name>
<dbReference type="Proteomes" id="UP000320042">
    <property type="component" value="Unassembled WGS sequence"/>
</dbReference>
<keyword evidence="3" id="KW-1185">Reference proteome</keyword>
<dbReference type="EMBL" id="VOEJ01000002">
    <property type="protein sequence ID" value="TWR30462.1"/>
    <property type="molecule type" value="Genomic_DNA"/>
</dbReference>
<protein>
    <submittedName>
        <fullName evidence="2">Uncharacterized protein</fullName>
    </submittedName>
</protein>
<keyword evidence="1" id="KW-1133">Transmembrane helix</keyword>
<accession>A0A563UGF4</accession>